<organism evidence="6 7">
    <name type="scientific">Treponema maltophilum ATCC 51939</name>
    <dbReference type="NCBI Taxonomy" id="1125699"/>
    <lineage>
        <taxon>Bacteria</taxon>
        <taxon>Pseudomonadati</taxon>
        <taxon>Spirochaetota</taxon>
        <taxon>Spirochaetia</taxon>
        <taxon>Spirochaetales</taxon>
        <taxon>Treponemataceae</taxon>
        <taxon>Treponema</taxon>
    </lineage>
</organism>
<dbReference type="EMBL" id="ATFF01000006">
    <property type="protein sequence ID" value="EPF31501.1"/>
    <property type="molecule type" value="Genomic_DNA"/>
</dbReference>
<dbReference type="PANTHER" id="PTHR32196">
    <property type="entry name" value="ABC TRANSPORTER PERMEASE PROTEIN YPHD-RELATED-RELATED"/>
    <property type="match status" value="1"/>
</dbReference>
<dbReference type="Proteomes" id="UP000014541">
    <property type="component" value="Unassembled WGS sequence"/>
</dbReference>
<feature type="transmembrane region" description="Helical" evidence="5">
    <location>
        <begin position="108"/>
        <end position="129"/>
    </location>
</feature>
<gene>
    <name evidence="6" type="ORF">HMPREF9194_01848</name>
</gene>
<evidence type="ECO:0000256" key="4">
    <source>
        <dbReference type="ARBA" id="ARBA00025439"/>
    </source>
</evidence>
<dbReference type="eggNOG" id="COG4211">
    <property type="taxonomic scope" value="Bacteria"/>
</dbReference>
<evidence type="ECO:0000313" key="6">
    <source>
        <dbReference type="EMBL" id="EPF31501.1"/>
    </source>
</evidence>
<dbReference type="PATRIC" id="fig|1125699.3.peg.1867"/>
<keyword evidence="5" id="KW-0812">Transmembrane</keyword>
<dbReference type="OrthoDB" id="5422926at2"/>
<feature type="transmembrane region" description="Helical" evidence="5">
    <location>
        <begin position="294"/>
        <end position="310"/>
    </location>
</feature>
<dbReference type="AlphaFoldDB" id="S3K3G7"/>
<keyword evidence="3" id="KW-0997">Cell inner membrane</keyword>
<dbReference type="RefSeq" id="WP_016526110.1">
    <property type="nucleotide sequence ID" value="NZ_KE332518.1"/>
</dbReference>
<reference evidence="6 7" key="1">
    <citation type="submission" date="2013-04" db="EMBL/GenBank/DDBJ databases">
        <title>The Genome Sequence of Treponema maltophilum ATCC 51939.</title>
        <authorList>
            <consortium name="The Broad Institute Genomics Platform"/>
            <person name="Earl A."/>
            <person name="Ward D."/>
            <person name="Feldgarden M."/>
            <person name="Gevers D."/>
            <person name="Leonetti C."/>
            <person name="Blanton J.M."/>
            <person name="Dewhirst F.E."/>
            <person name="Izard J."/>
            <person name="Walker B."/>
            <person name="Young S."/>
            <person name="Zeng Q."/>
            <person name="Gargeya S."/>
            <person name="Fitzgerald M."/>
            <person name="Haas B."/>
            <person name="Abouelleil A."/>
            <person name="Allen A.W."/>
            <person name="Alvarado L."/>
            <person name="Arachchi H.M."/>
            <person name="Berlin A.M."/>
            <person name="Chapman S.B."/>
            <person name="Gainer-Dewar J."/>
            <person name="Goldberg J."/>
            <person name="Griggs A."/>
            <person name="Gujja S."/>
            <person name="Hansen M."/>
            <person name="Howarth C."/>
            <person name="Imamovic A."/>
            <person name="Ireland A."/>
            <person name="Larimer J."/>
            <person name="McCowan C."/>
            <person name="Murphy C."/>
            <person name="Pearson M."/>
            <person name="Poon T.W."/>
            <person name="Priest M."/>
            <person name="Roberts A."/>
            <person name="Saif S."/>
            <person name="Shea T."/>
            <person name="Sisk P."/>
            <person name="Sykes S."/>
            <person name="Wortman J."/>
            <person name="Nusbaum C."/>
            <person name="Birren B."/>
        </authorList>
    </citation>
    <scope>NUCLEOTIDE SEQUENCE [LARGE SCALE GENOMIC DNA]</scope>
    <source>
        <strain evidence="6 7">ATCC 51939</strain>
    </source>
</reference>
<evidence type="ECO:0000256" key="3">
    <source>
        <dbReference type="ARBA" id="ARBA00022519"/>
    </source>
</evidence>
<comment type="function">
    <text evidence="4">Part of the ABC transporter complex LsrABCD involved in autoinducer 2 (AI-2) import. Probably responsible for the translocation of the substrate across the membrane.</text>
</comment>
<accession>S3K3G7</accession>
<feature type="transmembrane region" description="Helical" evidence="5">
    <location>
        <begin position="240"/>
        <end position="260"/>
    </location>
</feature>
<keyword evidence="3" id="KW-1003">Cell membrane</keyword>
<dbReference type="STRING" id="1125699.HMPREF9194_01848"/>
<protein>
    <recommendedName>
        <fullName evidence="8">ABC transporter permease</fullName>
    </recommendedName>
</protein>
<feature type="transmembrane region" description="Helical" evidence="5">
    <location>
        <begin position="19"/>
        <end position="40"/>
    </location>
</feature>
<feature type="transmembrane region" description="Helical" evidence="5">
    <location>
        <begin position="193"/>
        <end position="219"/>
    </location>
</feature>
<sequence>MDFIPESFVQRVKTFVSRYAAACILCACVIVFAVTDTSLISLRSIRDVFSNAAPLLISSAATALCLFAGYIDLSAGSAAVFAGIIAGSFVQASETAGRFFPSLPPIPFFIVIPAVLLLFFVVGACNGFIIKKFFVPPWAATLGTGLLLSALSRVYLYDQDISQKVLEGFTKGYTFFGAGYIGASPVYSIPFAVIFSIAVFALLLIVIKTFFPVFNLPVLHKEVPLLWPAYPKDFTLKETMFLYGITASLFALSGIMISARAGSASAVSGLEFQIRPLIVCFIASLSLFGGRGNWTALVASVLIFCAFTYAADFIGINRFVSLCICAVIFLASLLTDIRARRRHAL</sequence>
<dbReference type="PANTHER" id="PTHR32196:SF71">
    <property type="entry name" value="AUTOINDUCER 2 IMPORT SYSTEM PERMEASE PROTEIN LSRD"/>
    <property type="match status" value="1"/>
</dbReference>
<evidence type="ECO:0000256" key="5">
    <source>
        <dbReference type="SAM" id="Phobius"/>
    </source>
</evidence>
<keyword evidence="5" id="KW-0472">Membrane</keyword>
<feature type="transmembrane region" description="Helical" evidence="5">
    <location>
        <begin position="52"/>
        <end position="71"/>
    </location>
</feature>
<comment type="subunit">
    <text evidence="1">The complex is composed of two ATP-binding proteins (LsrA), two transmembrane proteins (LsrC and LsrD) and a solute-binding protein (LsrB).</text>
</comment>
<evidence type="ECO:0000256" key="1">
    <source>
        <dbReference type="ARBA" id="ARBA00011262"/>
    </source>
</evidence>
<keyword evidence="2" id="KW-0813">Transport</keyword>
<dbReference type="GO" id="GO:0005886">
    <property type="term" value="C:plasma membrane"/>
    <property type="evidence" value="ECO:0007669"/>
    <property type="project" value="TreeGrafter"/>
</dbReference>
<evidence type="ECO:0008006" key="8">
    <source>
        <dbReference type="Google" id="ProtNLM"/>
    </source>
</evidence>
<comment type="caution">
    <text evidence="6">The sequence shown here is derived from an EMBL/GenBank/DDBJ whole genome shotgun (WGS) entry which is preliminary data.</text>
</comment>
<feature type="transmembrane region" description="Helical" evidence="5">
    <location>
        <begin position="135"/>
        <end position="156"/>
    </location>
</feature>
<evidence type="ECO:0000313" key="7">
    <source>
        <dbReference type="Proteomes" id="UP000014541"/>
    </source>
</evidence>
<keyword evidence="5" id="KW-1133">Transmembrane helix</keyword>
<feature type="transmembrane region" description="Helical" evidence="5">
    <location>
        <begin position="316"/>
        <end position="335"/>
    </location>
</feature>
<evidence type="ECO:0000256" key="2">
    <source>
        <dbReference type="ARBA" id="ARBA00022448"/>
    </source>
</evidence>
<keyword evidence="7" id="KW-1185">Reference proteome</keyword>
<name>S3K3G7_TREMA</name>
<feature type="transmembrane region" description="Helical" evidence="5">
    <location>
        <begin position="272"/>
        <end position="289"/>
    </location>
</feature>
<proteinExistence type="predicted"/>
<dbReference type="HOGENOM" id="CLU_028880_1_0_12"/>